<dbReference type="Proteomes" id="UP000594873">
    <property type="component" value="Chromosome"/>
</dbReference>
<organism evidence="1 2">
    <name type="scientific">Allosphingosinicella flava</name>
    <dbReference type="NCBI Taxonomy" id="2771430"/>
    <lineage>
        <taxon>Bacteria</taxon>
        <taxon>Pseudomonadati</taxon>
        <taxon>Pseudomonadota</taxon>
        <taxon>Alphaproteobacteria</taxon>
        <taxon>Sphingomonadales</taxon>
        <taxon>Sphingomonadaceae</taxon>
        <taxon>Allosphingosinicella</taxon>
    </lineage>
</organism>
<evidence type="ECO:0000313" key="2">
    <source>
        <dbReference type="Proteomes" id="UP000594873"/>
    </source>
</evidence>
<name>A0A7T2LLB4_9SPHN</name>
<dbReference type="RefSeq" id="WP_200970867.1">
    <property type="nucleotide sequence ID" value="NZ_CP065592.1"/>
</dbReference>
<gene>
    <name evidence="1" type="ORF">IC614_08230</name>
</gene>
<protein>
    <submittedName>
        <fullName evidence="1">Uncharacterized protein</fullName>
    </submittedName>
</protein>
<accession>A0A7T2LLB4</accession>
<keyword evidence="2" id="KW-1185">Reference proteome</keyword>
<sequence>MPFAQSLSGTVPADLPAAGLCARAASQAWLWWWDASPAAAALHRW</sequence>
<dbReference type="KEGG" id="sflv:IC614_08230"/>
<reference evidence="1 2" key="1">
    <citation type="submission" date="2020-11" db="EMBL/GenBank/DDBJ databases">
        <title>Genome seq and assembly of Sphingosinicella sp.</title>
        <authorList>
            <person name="Chhetri G."/>
        </authorList>
    </citation>
    <scope>NUCLEOTIDE SEQUENCE [LARGE SCALE GENOMIC DNA]</scope>
    <source>
        <strain evidence="1 2">UDD2</strain>
    </source>
</reference>
<proteinExistence type="predicted"/>
<evidence type="ECO:0000313" key="1">
    <source>
        <dbReference type="EMBL" id="QPQ54340.1"/>
    </source>
</evidence>
<dbReference type="EMBL" id="CP065592">
    <property type="protein sequence ID" value="QPQ54340.1"/>
    <property type="molecule type" value="Genomic_DNA"/>
</dbReference>
<dbReference type="AlphaFoldDB" id="A0A7T2LLB4"/>